<evidence type="ECO:0000256" key="2">
    <source>
        <dbReference type="SAM" id="SignalP"/>
    </source>
</evidence>
<evidence type="ECO:0000313" key="4">
    <source>
        <dbReference type="Proteomes" id="UP000077852"/>
    </source>
</evidence>
<dbReference type="RefSeq" id="WP_081265808.1">
    <property type="nucleotide sequence ID" value="NZ_LVHG01000002.1"/>
</dbReference>
<protein>
    <recommendedName>
        <fullName evidence="5">DUF1161 domain-containing protein</fullName>
    </recommendedName>
</protein>
<proteinExistence type="predicted"/>
<name>A0AA91DST3_VARPD</name>
<keyword evidence="2" id="KW-0732">Signal</keyword>
<dbReference type="Pfam" id="PF06649">
    <property type="entry name" value="DUF1161"/>
    <property type="match status" value="1"/>
</dbReference>
<organism evidence="3 4">
    <name type="scientific">Variovorax paradoxus</name>
    <dbReference type="NCBI Taxonomy" id="34073"/>
    <lineage>
        <taxon>Bacteria</taxon>
        <taxon>Pseudomonadati</taxon>
        <taxon>Pseudomonadota</taxon>
        <taxon>Betaproteobacteria</taxon>
        <taxon>Burkholderiales</taxon>
        <taxon>Comamonadaceae</taxon>
        <taxon>Variovorax</taxon>
    </lineage>
</organism>
<accession>A0AA91DST3</accession>
<dbReference type="Proteomes" id="UP000077852">
    <property type="component" value="Unassembled WGS sequence"/>
</dbReference>
<feature type="region of interest" description="Disordered" evidence="1">
    <location>
        <begin position="79"/>
        <end position="100"/>
    </location>
</feature>
<sequence>MKHRLLISLTLAFAGAAHGAEDCEALRTRIESKIAAAGVARFAVTVVDANATAAGQVVGSCELGSKKVVYERDVGPVREGVAPAPASGAPSGGSEPILTECRDGTVSVGGDCRKQP</sequence>
<reference evidence="3 4" key="1">
    <citation type="submission" date="2016-03" db="EMBL/GenBank/DDBJ databases">
        <title>Genome sequence of Variovorax paradoxus KB5.</title>
        <authorList>
            <person name="Jeong H."/>
            <person name="Hong C.E."/>
            <person name="Jo S.H."/>
            <person name="Park J.M."/>
        </authorList>
    </citation>
    <scope>NUCLEOTIDE SEQUENCE [LARGE SCALE GENOMIC DNA]</scope>
    <source>
        <strain evidence="3 4">KB5</strain>
    </source>
</reference>
<feature type="signal peptide" evidence="2">
    <location>
        <begin position="1"/>
        <end position="19"/>
    </location>
</feature>
<gene>
    <name evidence="3" type="ORF">A3K87_05345</name>
</gene>
<evidence type="ECO:0000256" key="1">
    <source>
        <dbReference type="SAM" id="MobiDB-lite"/>
    </source>
</evidence>
<dbReference type="AlphaFoldDB" id="A0AA91DST3"/>
<evidence type="ECO:0008006" key="5">
    <source>
        <dbReference type="Google" id="ProtNLM"/>
    </source>
</evidence>
<dbReference type="InterPro" id="IPR010595">
    <property type="entry name" value="DUF1161"/>
</dbReference>
<feature type="chain" id="PRO_5041651608" description="DUF1161 domain-containing protein" evidence="2">
    <location>
        <begin position="20"/>
        <end position="116"/>
    </location>
</feature>
<dbReference type="EMBL" id="LVHG01000002">
    <property type="protein sequence ID" value="OAK66965.1"/>
    <property type="molecule type" value="Genomic_DNA"/>
</dbReference>
<feature type="compositionally biased region" description="Low complexity" evidence="1">
    <location>
        <begin position="82"/>
        <end position="94"/>
    </location>
</feature>
<comment type="caution">
    <text evidence="3">The sequence shown here is derived from an EMBL/GenBank/DDBJ whole genome shotgun (WGS) entry which is preliminary data.</text>
</comment>
<evidence type="ECO:0000313" key="3">
    <source>
        <dbReference type="EMBL" id="OAK66965.1"/>
    </source>
</evidence>